<feature type="region of interest" description="Disordered" evidence="1">
    <location>
        <begin position="76"/>
        <end position="107"/>
    </location>
</feature>
<evidence type="ECO:0000259" key="2">
    <source>
        <dbReference type="Pfam" id="PF13358"/>
    </source>
</evidence>
<protein>
    <recommendedName>
        <fullName evidence="2">Tc1-like transposase DDE domain-containing protein</fullName>
    </recommendedName>
</protein>
<dbReference type="InterPro" id="IPR038717">
    <property type="entry name" value="Tc1-like_DDE_dom"/>
</dbReference>
<dbReference type="Pfam" id="PF13358">
    <property type="entry name" value="DDE_3"/>
    <property type="match status" value="1"/>
</dbReference>
<gene>
    <name evidence="3" type="ORF">AK812_SmicGene43940</name>
</gene>
<dbReference type="Proteomes" id="UP000186817">
    <property type="component" value="Unassembled WGS sequence"/>
</dbReference>
<dbReference type="InterPro" id="IPR036397">
    <property type="entry name" value="RNaseH_sf"/>
</dbReference>
<reference evidence="3 4" key="1">
    <citation type="submission" date="2016-02" db="EMBL/GenBank/DDBJ databases">
        <title>Genome analysis of coral dinoflagellate symbionts highlights evolutionary adaptations to a symbiotic lifestyle.</title>
        <authorList>
            <person name="Aranda M."/>
            <person name="Li Y."/>
            <person name="Liew Y.J."/>
            <person name="Baumgarten S."/>
            <person name="Simakov O."/>
            <person name="Wilson M."/>
            <person name="Piel J."/>
            <person name="Ashoor H."/>
            <person name="Bougouffa S."/>
            <person name="Bajic V.B."/>
            <person name="Ryu T."/>
            <person name="Ravasi T."/>
            <person name="Bayer T."/>
            <person name="Micklem G."/>
            <person name="Kim H."/>
            <person name="Bhak J."/>
            <person name="Lajeunesse T.C."/>
            <person name="Voolstra C.R."/>
        </authorList>
    </citation>
    <scope>NUCLEOTIDE SEQUENCE [LARGE SCALE GENOMIC DNA]</scope>
    <source>
        <strain evidence="3 4">CCMP2467</strain>
    </source>
</reference>
<dbReference type="EMBL" id="LSRX01002119">
    <property type="protein sequence ID" value="OLP76163.1"/>
    <property type="molecule type" value="Genomic_DNA"/>
</dbReference>
<sequence>MSVSKSCQSPHLPQLRRFSLAHFHKAQKRKYNKRRKQERLAFAKAVLRLTKAELREKPSLSMDGVGLAVPPKAATDRAKYSAHGTGHMWRKRGEARTEKLAGDDPYPQQIPQARIVPLWGGLSEGGFSVITFHKKRKLTSEEWCHVVRRGKLTAAIRALEPSKADGPWKVLAENESFLHTAASSRAMADEGITLWRTPPGSPDLNPIEKMWAWLRRRLREKHREDLRRKRPVLGRMAFQARVRAVLASAKAQAVASNIAASFRKTCKEVVAKKAYGVDLKLAREACDDDVTKAFRRVSRRVPPDKGGVAADAQRLNAARDAWAAASKTSKGRGRPAQAAQAAPAAAAAAAGLAPVCEGFRVRSVAALLTYQSWVLTDSATTWQRFLQFTQGTCHLQLMLQLTSAVDCGTSRFAFEGKRVNALDTERLPSGELCVLGKWPETLWKQRKLSTELYDEYLFLT</sequence>
<evidence type="ECO:0000313" key="3">
    <source>
        <dbReference type="EMBL" id="OLP76163.1"/>
    </source>
</evidence>
<dbReference type="Gene3D" id="3.30.420.10">
    <property type="entry name" value="Ribonuclease H-like superfamily/Ribonuclease H"/>
    <property type="match status" value="1"/>
</dbReference>
<accession>A0A1Q9BZR6</accession>
<evidence type="ECO:0000256" key="1">
    <source>
        <dbReference type="SAM" id="MobiDB-lite"/>
    </source>
</evidence>
<organism evidence="3 4">
    <name type="scientific">Symbiodinium microadriaticum</name>
    <name type="common">Dinoflagellate</name>
    <name type="synonym">Zooxanthella microadriatica</name>
    <dbReference type="NCBI Taxonomy" id="2951"/>
    <lineage>
        <taxon>Eukaryota</taxon>
        <taxon>Sar</taxon>
        <taxon>Alveolata</taxon>
        <taxon>Dinophyceae</taxon>
        <taxon>Suessiales</taxon>
        <taxon>Symbiodiniaceae</taxon>
        <taxon>Symbiodinium</taxon>
    </lineage>
</organism>
<comment type="caution">
    <text evidence="3">The sequence shown here is derived from an EMBL/GenBank/DDBJ whole genome shotgun (WGS) entry which is preliminary data.</text>
</comment>
<keyword evidence="4" id="KW-1185">Reference proteome</keyword>
<feature type="compositionally biased region" description="Basic and acidic residues" evidence="1">
    <location>
        <begin position="91"/>
        <end position="102"/>
    </location>
</feature>
<dbReference type="OrthoDB" id="441480at2759"/>
<evidence type="ECO:0000313" key="4">
    <source>
        <dbReference type="Proteomes" id="UP000186817"/>
    </source>
</evidence>
<dbReference type="AlphaFoldDB" id="A0A1Q9BZR6"/>
<dbReference type="GO" id="GO:0003676">
    <property type="term" value="F:nucleic acid binding"/>
    <property type="evidence" value="ECO:0007669"/>
    <property type="project" value="InterPro"/>
</dbReference>
<name>A0A1Q9BZR6_SYMMI</name>
<proteinExistence type="predicted"/>
<feature type="domain" description="Tc1-like transposase DDE" evidence="2">
    <location>
        <begin position="100"/>
        <end position="222"/>
    </location>
</feature>